<dbReference type="GeneID" id="29002615"/>
<dbReference type="VEuPathDB" id="FungiDB:PHYBLDRAFT_66927"/>
<keyword evidence="2" id="KW-1185">Reference proteome</keyword>
<dbReference type="Proteomes" id="UP000077315">
    <property type="component" value="Unassembled WGS sequence"/>
</dbReference>
<dbReference type="InParanoid" id="A0A162TIB6"/>
<name>A0A162TIB6_PHYB8</name>
<dbReference type="AlphaFoldDB" id="A0A162TIB6"/>
<organism evidence="1 2">
    <name type="scientific">Phycomyces blakesleeanus (strain ATCC 8743b / DSM 1359 / FGSC 10004 / NBRC 33097 / NRRL 1555)</name>
    <dbReference type="NCBI Taxonomy" id="763407"/>
    <lineage>
        <taxon>Eukaryota</taxon>
        <taxon>Fungi</taxon>
        <taxon>Fungi incertae sedis</taxon>
        <taxon>Mucoromycota</taxon>
        <taxon>Mucoromycotina</taxon>
        <taxon>Mucoromycetes</taxon>
        <taxon>Mucorales</taxon>
        <taxon>Phycomycetaceae</taxon>
        <taxon>Phycomyces</taxon>
    </lineage>
</organism>
<reference evidence="2" key="1">
    <citation type="submission" date="2015-06" db="EMBL/GenBank/DDBJ databases">
        <title>Expansion of signal transduction pathways in fungi by whole-genome duplication.</title>
        <authorList>
            <consortium name="DOE Joint Genome Institute"/>
            <person name="Corrochano L.M."/>
            <person name="Kuo A."/>
            <person name="Marcet-Houben M."/>
            <person name="Polaino S."/>
            <person name="Salamov A."/>
            <person name="Villalobos J.M."/>
            <person name="Alvarez M.I."/>
            <person name="Avalos J."/>
            <person name="Benito E.P."/>
            <person name="Benoit I."/>
            <person name="Burger G."/>
            <person name="Camino L.P."/>
            <person name="Canovas D."/>
            <person name="Cerda-Olmedo E."/>
            <person name="Cheng J.-F."/>
            <person name="Dominguez A."/>
            <person name="Elias M."/>
            <person name="Eslava A.P."/>
            <person name="Glaser F."/>
            <person name="Grimwood J."/>
            <person name="Gutierrez G."/>
            <person name="Heitman J."/>
            <person name="Henrissat B."/>
            <person name="Iturriaga E.A."/>
            <person name="Lang B.F."/>
            <person name="Lavin J.L."/>
            <person name="Lee S."/>
            <person name="Li W."/>
            <person name="Lindquist E."/>
            <person name="Lopez-Garcia S."/>
            <person name="Luque E.M."/>
            <person name="Marcos A.T."/>
            <person name="Martin J."/>
            <person name="McCluskey K."/>
            <person name="Medina H.R."/>
            <person name="Miralles-Duran A."/>
            <person name="Miyazaki A."/>
            <person name="Munoz-Torres E."/>
            <person name="Oguiza J.A."/>
            <person name="Ohm R."/>
            <person name="Olmedo M."/>
            <person name="Orejas M."/>
            <person name="Ortiz-Castellanos L."/>
            <person name="Pisabarro A.G."/>
            <person name="Rodriguez-Romero J."/>
            <person name="Ruiz-Herrera J."/>
            <person name="Ruiz-Vazquez R."/>
            <person name="Sanz C."/>
            <person name="Schackwitz W."/>
            <person name="Schmutz J."/>
            <person name="Shahriari M."/>
            <person name="Shelest E."/>
            <person name="Silva-Franco F."/>
            <person name="Soanes D."/>
            <person name="Syed K."/>
            <person name="Tagua V.G."/>
            <person name="Talbot N.J."/>
            <person name="Thon M."/>
            <person name="De vries R.P."/>
            <person name="Wiebenga A."/>
            <person name="Yadav J.S."/>
            <person name="Braun E.L."/>
            <person name="Baker S."/>
            <person name="Garre V."/>
            <person name="Horwitz B."/>
            <person name="Torres-Martinez S."/>
            <person name="Idnurm A."/>
            <person name="Herrera-Estrella A."/>
            <person name="Gabaldon T."/>
            <person name="Grigoriev I.V."/>
        </authorList>
    </citation>
    <scope>NUCLEOTIDE SEQUENCE [LARGE SCALE GENOMIC DNA]</scope>
    <source>
        <strain evidence="2">NRRL 1555(-)</strain>
    </source>
</reference>
<protein>
    <submittedName>
        <fullName evidence="1">Uncharacterized protein</fullName>
    </submittedName>
</protein>
<dbReference type="EMBL" id="KV440993">
    <property type="protein sequence ID" value="OAD68822.1"/>
    <property type="molecule type" value="Genomic_DNA"/>
</dbReference>
<proteinExistence type="predicted"/>
<evidence type="ECO:0000313" key="1">
    <source>
        <dbReference type="EMBL" id="OAD68822.1"/>
    </source>
</evidence>
<accession>A0A162TIB6</accession>
<evidence type="ECO:0000313" key="2">
    <source>
        <dbReference type="Proteomes" id="UP000077315"/>
    </source>
</evidence>
<dbReference type="RefSeq" id="XP_018286862.1">
    <property type="nucleotide sequence ID" value="XM_018441709.1"/>
</dbReference>
<sequence length="187" mass="21120">MLAKIFALMRKKSQGINNSDADLSLKRSCLNTVQASLGDGHTIGKVYKKISEVNTFLRSGKTIITSEDIEAEASKAVEQALSPDSYPVLNQLLQSHIQEEQLYEKYDKTQSAYFEANRCIIKSVVDYLCNQAADKLITPGKIRRKVLHYISSQKLKEKKTDNQTAEMNQVECLSQRHVQIISAYFLS</sequence>
<gene>
    <name evidence="1" type="ORF">PHYBLDRAFT_66927</name>
</gene>